<gene>
    <name evidence="1" type="ORF">I9W95_17260</name>
</gene>
<dbReference type="EMBL" id="JAEDAH010000105">
    <property type="protein sequence ID" value="MCA6065348.1"/>
    <property type="molecule type" value="Genomic_DNA"/>
</dbReference>
<dbReference type="RefSeq" id="WP_225677207.1">
    <property type="nucleotide sequence ID" value="NZ_JAEDAH010000105.1"/>
</dbReference>
<protein>
    <submittedName>
        <fullName evidence="1">Uncharacterized protein</fullName>
    </submittedName>
</protein>
<name>A0ABS7ZW55_9GAMM</name>
<comment type="caution">
    <text evidence="1">The sequence shown here is derived from an EMBL/GenBank/DDBJ whole genome shotgun (WGS) entry which is preliminary data.</text>
</comment>
<proteinExistence type="predicted"/>
<sequence>MNMTHTISPDFDEARPVAIFRSGDVVWVKADKSFLISPLSDAMPIHSRIYEAKIALAEARSRPPVLMKSEIDSRFNESECPVKTVTLVDGRIVSGSGKPWVHKWRAQKACKSLGITDFFWVNGVGNDGPNGRAWWLERKRTPSKLDLWRNADVMAINHDYRYVIERKPSTSNEEWTGFVWEMRQCAKQWNARVFPKIEAVGFKSERDYVAFLIAWDSLSG</sequence>
<accession>A0ABS7ZW55</accession>
<organism evidence="1 2">
    <name type="scientific">Thalassolituus marinus</name>
    <dbReference type="NCBI Taxonomy" id="671053"/>
    <lineage>
        <taxon>Bacteria</taxon>
        <taxon>Pseudomonadati</taxon>
        <taxon>Pseudomonadota</taxon>
        <taxon>Gammaproteobacteria</taxon>
        <taxon>Oceanospirillales</taxon>
        <taxon>Oceanospirillaceae</taxon>
        <taxon>Thalassolituus</taxon>
    </lineage>
</organism>
<dbReference type="Proteomes" id="UP000714380">
    <property type="component" value="Unassembled WGS sequence"/>
</dbReference>
<reference evidence="1 2" key="1">
    <citation type="submission" date="2020-12" db="EMBL/GenBank/DDBJ databases">
        <title>Novel Thalassolituus-related marine hydrocarbonoclastic bacteria mediated algae-derived hydrocarbons mineralization in twilight zone of the northern South China Sea.</title>
        <authorList>
            <person name="Dong C."/>
        </authorList>
    </citation>
    <scope>NUCLEOTIDE SEQUENCE [LARGE SCALE GENOMIC DNA]</scope>
    <source>
        <strain evidence="1 2">IMCC1826</strain>
    </source>
</reference>
<evidence type="ECO:0000313" key="1">
    <source>
        <dbReference type="EMBL" id="MCA6065348.1"/>
    </source>
</evidence>
<evidence type="ECO:0000313" key="2">
    <source>
        <dbReference type="Proteomes" id="UP000714380"/>
    </source>
</evidence>
<keyword evidence="2" id="KW-1185">Reference proteome</keyword>